<reference evidence="2" key="2">
    <citation type="journal article" date="2021" name="Microorganisms">
        <title>Bacterial Dimethylsulfoniopropionate Biosynthesis in the East China Sea.</title>
        <authorList>
            <person name="Liu J."/>
            <person name="Zhang Y."/>
            <person name="Liu J."/>
            <person name="Zhong H."/>
            <person name="Williams B.T."/>
            <person name="Zheng Y."/>
            <person name="Curson A.R.J."/>
            <person name="Sun C."/>
            <person name="Sun H."/>
            <person name="Song D."/>
            <person name="Wagner Mackenzie B."/>
            <person name="Bermejo Martinez A."/>
            <person name="Todd J.D."/>
            <person name="Zhang X.H."/>
        </authorList>
    </citation>
    <scope>NUCLEOTIDE SEQUENCE</scope>
    <source>
        <strain evidence="2">AESS21</strain>
    </source>
</reference>
<reference evidence="2" key="1">
    <citation type="submission" date="2018-08" db="EMBL/GenBank/DDBJ databases">
        <authorList>
            <person name="Jin W."/>
            <person name="Wang H."/>
            <person name="Yang Y."/>
            <person name="Li M."/>
            <person name="Liu J."/>
        </authorList>
    </citation>
    <scope>NUCLEOTIDE SEQUENCE</scope>
    <source>
        <strain evidence="2">AESS21</strain>
    </source>
</reference>
<feature type="compositionally biased region" description="Polar residues" evidence="1">
    <location>
        <begin position="170"/>
        <end position="186"/>
    </location>
</feature>
<sequence>MVEAKKPGGPGAGPGKTPAKPAEVLEALLEGYLKTASLQTDYQGLYQSLPGVLDLAGDILKKKEESEQAFDQGIQVVEKVLTDASEKADQLSKAMSDQHDALKAILADRSLLSDILKSGKEATAASSRKAARGADPRAGVLGLADAQLAGQLNSVMSNIQSMISREVQRQSEVLRSQMASGAQPTEKTGGRG</sequence>
<protein>
    <submittedName>
        <fullName evidence="2">Uncharacterized protein</fullName>
    </submittedName>
</protein>
<dbReference type="Proteomes" id="UP000705379">
    <property type="component" value="Unassembled WGS sequence"/>
</dbReference>
<evidence type="ECO:0000313" key="2">
    <source>
        <dbReference type="EMBL" id="MBS8260280.1"/>
    </source>
</evidence>
<dbReference type="AlphaFoldDB" id="A0A944CBI2"/>
<name>A0A944CBI2_9HYPH</name>
<evidence type="ECO:0000256" key="1">
    <source>
        <dbReference type="SAM" id="MobiDB-lite"/>
    </source>
</evidence>
<dbReference type="EMBL" id="QTKU01000002">
    <property type="protein sequence ID" value="MBS8260280.1"/>
    <property type="molecule type" value="Genomic_DNA"/>
</dbReference>
<dbReference type="RefSeq" id="WP_213215858.1">
    <property type="nucleotide sequence ID" value="NZ_QTKU01000002.1"/>
</dbReference>
<proteinExistence type="predicted"/>
<feature type="region of interest" description="Disordered" evidence="1">
    <location>
        <begin position="170"/>
        <end position="192"/>
    </location>
</feature>
<gene>
    <name evidence="2" type="ORF">DYI23_08630</name>
</gene>
<comment type="caution">
    <text evidence="2">The sequence shown here is derived from an EMBL/GenBank/DDBJ whole genome shotgun (WGS) entry which is preliminary data.</text>
</comment>
<accession>A0A944CBI2</accession>
<evidence type="ECO:0000313" key="3">
    <source>
        <dbReference type="Proteomes" id="UP000705379"/>
    </source>
</evidence>
<organism evidence="2 3">
    <name type="scientific">Roseibium polysiphoniae</name>
    <dbReference type="NCBI Taxonomy" id="2571221"/>
    <lineage>
        <taxon>Bacteria</taxon>
        <taxon>Pseudomonadati</taxon>
        <taxon>Pseudomonadota</taxon>
        <taxon>Alphaproteobacteria</taxon>
        <taxon>Hyphomicrobiales</taxon>
        <taxon>Stappiaceae</taxon>
        <taxon>Roseibium</taxon>
    </lineage>
</organism>